<keyword evidence="1" id="KW-0805">Transcription regulation</keyword>
<accession>A0A7U8GTJ7</accession>
<organism evidence="5 6">
    <name type="scientific">Neptuniibacter caesariensis</name>
    <dbReference type="NCBI Taxonomy" id="207954"/>
    <lineage>
        <taxon>Bacteria</taxon>
        <taxon>Pseudomonadati</taxon>
        <taxon>Pseudomonadota</taxon>
        <taxon>Gammaproteobacteria</taxon>
        <taxon>Oceanospirillales</taxon>
        <taxon>Oceanospirillaceae</taxon>
        <taxon>Neptuniibacter</taxon>
    </lineage>
</organism>
<dbReference type="GO" id="GO:0005829">
    <property type="term" value="C:cytosol"/>
    <property type="evidence" value="ECO:0007669"/>
    <property type="project" value="TreeGrafter"/>
</dbReference>
<dbReference type="InterPro" id="IPR000485">
    <property type="entry name" value="AsnC-type_HTH_dom"/>
</dbReference>
<keyword evidence="2" id="KW-0238">DNA-binding</keyword>
<dbReference type="Gene3D" id="1.10.10.10">
    <property type="entry name" value="Winged helix-like DNA-binding domain superfamily/Winged helix DNA-binding domain"/>
    <property type="match status" value="1"/>
</dbReference>
<dbReference type="InterPro" id="IPR019888">
    <property type="entry name" value="Tscrpt_reg_AsnC-like"/>
</dbReference>
<evidence type="ECO:0000259" key="4">
    <source>
        <dbReference type="PROSITE" id="PS50956"/>
    </source>
</evidence>
<evidence type="ECO:0000256" key="2">
    <source>
        <dbReference type="ARBA" id="ARBA00023125"/>
    </source>
</evidence>
<dbReference type="OrthoDB" id="8590699at2"/>
<reference evidence="5 6" key="1">
    <citation type="submission" date="2006-02" db="EMBL/GenBank/DDBJ databases">
        <authorList>
            <person name="Pinhassi J."/>
            <person name="Pedros-Alio C."/>
            <person name="Ferriera S."/>
            <person name="Johnson J."/>
            <person name="Kravitz S."/>
            <person name="Halpern A."/>
            <person name="Remington K."/>
            <person name="Beeson K."/>
            <person name="Tran B."/>
            <person name="Rogers Y.-H."/>
            <person name="Friedman R."/>
            <person name="Venter J.C."/>
        </authorList>
    </citation>
    <scope>NUCLEOTIDE SEQUENCE [LARGE SCALE GENOMIC DNA]</scope>
    <source>
        <strain evidence="5 6">MED92</strain>
    </source>
</reference>
<dbReference type="SUPFAM" id="SSF54909">
    <property type="entry name" value="Dimeric alpha+beta barrel"/>
    <property type="match status" value="1"/>
</dbReference>
<name>A0A7U8GTJ7_NEPCE</name>
<dbReference type="InterPro" id="IPR011008">
    <property type="entry name" value="Dimeric_a/b-barrel"/>
</dbReference>
<dbReference type="Pfam" id="PF13412">
    <property type="entry name" value="HTH_24"/>
    <property type="match status" value="1"/>
</dbReference>
<gene>
    <name evidence="5" type="ORF">MED92_14298</name>
</gene>
<dbReference type="PANTHER" id="PTHR30154:SF34">
    <property type="entry name" value="TRANSCRIPTIONAL REGULATOR AZLB"/>
    <property type="match status" value="1"/>
</dbReference>
<protein>
    <submittedName>
        <fullName evidence="5">Transcriptional regulator</fullName>
    </submittedName>
</protein>
<dbReference type="CDD" id="cd00090">
    <property type="entry name" value="HTH_ARSR"/>
    <property type="match status" value="1"/>
</dbReference>
<dbReference type="InterPro" id="IPR036388">
    <property type="entry name" value="WH-like_DNA-bd_sf"/>
</dbReference>
<keyword evidence="6" id="KW-1185">Reference proteome</keyword>
<keyword evidence="3" id="KW-0804">Transcription</keyword>
<dbReference type="GO" id="GO:0006355">
    <property type="term" value="P:regulation of DNA-templated transcription"/>
    <property type="evidence" value="ECO:0007669"/>
    <property type="project" value="UniProtKB-ARBA"/>
</dbReference>
<proteinExistence type="predicted"/>
<dbReference type="PRINTS" id="PR00033">
    <property type="entry name" value="HTHASNC"/>
</dbReference>
<dbReference type="Pfam" id="PF01037">
    <property type="entry name" value="AsnC_trans_reg"/>
    <property type="match status" value="1"/>
</dbReference>
<dbReference type="SMART" id="SM00344">
    <property type="entry name" value="HTH_ASNC"/>
    <property type="match status" value="1"/>
</dbReference>
<dbReference type="InterPro" id="IPR011991">
    <property type="entry name" value="ArsR-like_HTH"/>
</dbReference>
<dbReference type="EMBL" id="AAOW01000003">
    <property type="protein sequence ID" value="EAR62215.1"/>
    <property type="molecule type" value="Genomic_DNA"/>
</dbReference>
<comment type="caution">
    <text evidence="5">The sequence shown here is derived from an EMBL/GenBank/DDBJ whole genome shotgun (WGS) entry which is preliminary data.</text>
</comment>
<dbReference type="SUPFAM" id="SSF46785">
    <property type="entry name" value="Winged helix' DNA-binding domain"/>
    <property type="match status" value="1"/>
</dbReference>
<dbReference type="PANTHER" id="PTHR30154">
    <property type="entry name" value="LEUCINE-RESPONSIVE REGULATORY PROTEIN"/>
    <property type="match status" value="1"/>
</dbReference>
<dbReference type="PROSITE" id="PS50956">
    <property type="entry name" value="HTH_ASNC_2"/>
    <property type="match status" value="1"/>
</dbReference>
<dbReference type="InterPro" id="IPR036390">
    <property type="entry name" value="WH_DNA-bd_sf"/>
</dbReference>
<dbReference type="RefSeq" id="WP_007020525.1">
    <property type="nucleotide sequence ID" value="NZ_CH724125.1"/>
</dbReference>
<evidence type="ECO:0000256" key="1">
    <source>
        <dbReference type="ARBA" id="ARBA00023015"/>
    </source>
</evidence>
<sequence length="162" mass="18977">MLILKEYSHEELDETDLLILDKLQSDARISNSALSEQVNLSETPCWRRWKKLEEDGFIEQYRTILDRRKMGFGVVVFIQISFAGHDVELTDRFEELVCEYDWIQMCHCVTGSNDYLLQLIARDMDEFSQHITQIRRIPGVNAIQSHISVKEIKNSSKLAIKR</sequence>
<dbReference type="Proteomes" id="UP000002171">
    <property type="component" value="Unassembled WGS sequence"/>
</dbReference>
<dbReference type="AlphaFoldDB" id="A0A7U8GTJ7"/>
<evidence type="ECO:0000313" key="5">
    <source>
        <dbReference type="EMBL" id="EAR62215.1"/>
    </source>
</evidence>
<dbReference type="GO" id="GO:0043565">
    <property type="term" value="F:sequence-specific DNA binding"/>
    <property type="evidence" value="ECO:0007669"/>
    <property type="project" value="InterPro"/>
</dbReference>
<feature type="domain" description="HTH asnC-type" evidence="4">
    <location>
        <begin position="12"/>
        <end position="73"/>
    </location>
</feature>
<evidence type="ECO:0000313" key="6">
    <source>
        <dbReference type="Proteomes" id="UP000002171"/>
    </source>
</evidence>
<dbReference type="InterPro" id="IPR019887">
    <property type="entry name" value="Tscrpt_reg_AsnC/Lrp_C"/>
</dbReference>
<evidence type="ECO:0000256" key="3">
    <source>
        <dbReference type="ARBA" id="ARBA00023163"/>
    </source>
</evidence>
<dbReference type="GO" id="GO:0043200">
    <property type="term" value="P:response to amino acid"/>
    <property type="evidence" value="ECO:0007669"/>
    <property type="project" value="TreeGrafter"/>
</dbReference>
<dbReference type="Gene3D" id="3.30.70.920">
    <property type="match status" value="1"/>
</dbReference>